<dbReference type="InterPro" id="IPR005331">
    <property type="entry name" value="Sulfotransferase"/>
</dbReference>
<keyword evidence="5" id="KW-1133">Transmembrane helix</keyword>
<keyword evidence="6 8" id="KW-0472">Membrane</keyword>
<evidence type="ECO:0000256" key="8">
    <source>
        <dbReference type="RuleBase" id="RU364122"/>
    </source>
</evidence>
<evidence type="ECO:0000256" key="1">
    <source>
        <dbReference type="ARBA" id="ARBA00004167"/>
    </source>
</evidence>
<evidence type="ECO:0000256" key="4">
    <source>
        <dbReference type="ARBA" id="ARBA00022692"/>
    </source>
</evidence>
<keyword evidence="8" id="KW-0735">Signal-anchor</keyword>
<evidence type="ECO:0000313" key="9">
    <source>
        <dbReference type="EMBL" id="VDK46830.1"/>
    </source>
</evidence>
<keyword evidence="7" id="KW-0325">Glycoprotein</keyword>
<dbReference type="InterPro" id="IPR010635">
    <property type="entry name" value="Heparan_SO4-6-sulfoTrfase"/>
</dbReference>
<dbReference type="Pfam" id="PF03567">
    <property type="entry name" value="Sulfotransfer_2"/>
    <property type="match status" value="1"/>
</dbReference>
<gene>
    <name evidence="9" type="ORF">CGOC_LOCUS873</name>
</gene>
<evidence type="ECO:0000256" key="6">
    <source>
        <dbReference type="ARBA" id="ARBA00023136"/>
    </source>
</evidence>
<evidence type="ECO:0000256" key="3">
    <source>
        <dbReference type="ARBA" id="ARBA00022679"/>
    </source>
</evidence>
<dbReference type="GO" id="GO:0017095">
    <property type="term" value="F:heparan sulfate 6-sulfotransferase activity"/>
    <property type="evidence" value="ECO:0007669"/>
    <property type="project" value="TreeGrafter"/>
</dbReference>
<comment type="catalytic activity">
    <reaction evidence="8">
        <text>alpha-D-glucosaminyl-[heparan sulfate](n) + 3'-phosphoadenylyl sulfate = 6-sulfo-alpha-D-glucosaminyl-[heparan sulfate](n) + adenosine 3',5'-bisphosphate + H(+)</text>
        <dbReference type="Rhea" id="RHEA:56604"/>
        <dbReference type="Rhea" id="RHEA-COMP:9830"/>
        <dbReference type="Rhea" id="RHEA-COMP:14621"/>
        <dbReference type="ChEBI" id="CHEBI:15378"/>
        <dbReference type="ChEBI" id="CHEBI:58339"/>
        <dbReference type="ChEBI" id="CHEBI:58343"/>
        <dbReference type="ChEBI" id="CHEBI:58388"/>
        <dbReference type="ChEBI" id="CHEBI:140604"/>
    </reaction>
</comment>
<dbReference type="AlphaFoldDB" id="A0A3P6QT22"/>
<evidence type="ECO:0000256" key="2">
    <source>
        <dbReference type="ARBA" id="ARBA00010109"/>
    </source>
</evidence>
<dbReference type="Gene3D" id="3.40.50.300">
    <property type="entry name" value="P-loop containing nucleotide triphosphate hydrolases"/>
    <property type="match status" value="1"/>
</dbReference>
<dbReference type="InterPro" id="IPR027417">
    <property type="entry name" value="P-loop_NTPase"/>
</dbReference>
<evidence type="ECO:0000313" key="10">
    <source>
        <dbReference type="Proteomes" id="UP000271889"/>
    </source>
</evidence>
<dbReference type="EMBL" id="UYRV01001378">
    <property type="protein sequence ID" value="VDK46830.1"/>
    <property type="molecule type" value="Genomic_DNA"/>
</dbReference>
<keyword evidence="10" id="KW-1185">Reference proteome</keyword>
<organism evidence="9 10">
    <name type="scientific">Cylicostephanus goldi</name>
    <name type="common">Nematode worm</name>
    <dbReference type="NCBI Taxonomy" id="71465"/>
    <lineage>
        <taxon>Eukaryota</taxon>
        <taxon>Metazoa</taxon>
        <taxon>Ecdysozoa</taxon>
        <taxon>Nematoda</taxon>
        <taxon>Chromadorea</taxon>
        <taxon>Rhabditida</taxon>
        <taxon>Rhabditina</taxon>
        <taxon>Rhabditomorpha</taxon>
        <taxon>Strongyloidea</taxon>
        <taxon>Strongylidae</taxon>
        <taxon>Cylicostephanus</taxon>
    </lineage>
</organism>
<comment type="subcellular location">
    <subcellularLocation>
        <location evidence="1">Membrane</location>
        <topology evidence="1">Single-pass membrane protein</topology>
    </subcellularLocation>
    <subcellularLocation>
        <location evidence="8">Membrane</location>
        <topology evidence="8">Single-pass type II membrane protein</topology>
    </subcellularLocation>
</comment>
<reference evidence="9 10" key="1">
    <citation type="submission" date="2018-11" db="EMBL/GenBank/DDBJ databases">
        <authorList>
            <consortium name="Pathogen Informatics"/>
        </authorList>
    </citation>
    <scope>NUCLEOTIDE SEQUENCE [LARGE SCALE GENOMIC DNA]</scope>
</reference>
<dbReference type="EC" id="2.8.2.-" evidence="8"/>
<keyword evidence="3 8" id="KW-0808">Transferase</keyword>
<proteinExistence type="inferred from homology"/>
<evidence type="ECO:0000256" key="5">
    <source>
        <dbReference type="ARBA" id="ARBA00022989"/>
    </source>
</evidence>
<accession>A0A3P6QT22</accession>
<dbReference type="Proteomes" id="UP000271889">
    <property type="component" value="Unassembled WGS sequence"/>
</dbReference>
<dbReference type="PANTHER" id="PTHR12812">
    <property type="entry name" value="HEPARAN SULFATE 6-O-SULFOTRANSFERASE 3"/>
    <property type="match status" value="1"/>
</dbReference>
<dbReference type="GO" id="GO:0016020">
    <property type="term" value="C:membrane"/>
    <property type="evidence" value="ECO:0007669"/>
    <property type="project" value="UniProtKB-SubCell"/>
</dbReference>
<sequence>MLADLTLVNCYSRTGMDPRTRDRILLESAKNNLRNMAFFGVKERMDDSQMMFEHLFNLSFTKRLSEWSRSKSNDTDVTAEQLKIIKERNELDIQLYDYAVNLFELRLAALMNRTVPHNIQAGTRFTPFVFKSTLNHVPVEFIRDKDPPQEHVLRMPKNNVLRNAEYESDYDEAHAFDENADIEFERV</sequence>
<comment type="similarity">
    <text evidence="2 8">Belongs to the sulfotransferase 6 family.</text>
</comment>
<protein>
    <recommendedName>
        <fullName evidence="8">Heparan-sulfate 6-O-sulfotransferase</fullName>
        <ecNumber evidence="8">2.8.2.-</ecNumber>
    </recommendedName>
</protein>
<evidence type="ECO:0000256" key="7">
    <source>
        <dbReference type="ARBA" id="ARBA00023180"/>
    </source>
</evidence>
<keyword evidence="4" id="KW-0812">Transmembrane</keyword>
<dbReference type="OrthoDB" id="406981at2759"/>
<dbReference type="PANTHER" id="PTHR12812:SF0">
    <property type="entry name" value="HEPARAN-SULFATE 6-O-SULFOTRANSFERASE"/>
    <property type="match status" value="1"/>
</dbReference>
<name>A0A3P6QT22_CYLGO</name>
<comment type="function">
    <text evidence="8">6-O-sulfation enzyme which catalyzes the transfer of sulfate from 3'-phosphoadenosine 5'-phosphosulfate (PAPS) to position 6 of the N-sulfoglucosamine residue (GlcNS) of heparan sulfate.</text>
</comment>